<evidence type="ECO:0000313" key="2">
    <source>
        <dbReference type="EMBL" id="KAL0105547.1"/>
    </source>
</evidence>
<keyword evidence="1" id="KW-0812">Transmembrane</keyword>
<accession>A0AAW2EUJ6</accession>
<feature type="transmembrane region" description="Helical" evidence="1">
    <location>
        <begin position="44"/>
        <end position="66"/>
    </location>
</feature>
<evidence type="ECO:0000256" key="1">
    <source>
        <dbReference type="SAM" id="Phobius"/>
    </source>
</evidence>
<dbReference type="AlphaFoldDB" id="A0AAW2EUJ6"/>
<keyword evidence="1" id="KW-0472">Membrane</keyword>
<gene>
    <name evidence="2" type="ORF">PUN28_016909</name>
</gene>
<keyword evidence="3" id="KW-1185">Reference proteome</keyword>
<keyword evidence="1" id="KW-1133">Transmembrane helix</keyword>
<dbReference type="Proteomes" id="UP001430953">
    <property type="component" value="Unassembled WGS sequence"/>
</dbReference>
<dbReference type="EMBL" id="JADYXP020000019">
    <property type="protein sequence ID" value="KAL0105547.1"/>
    <property type="molecule type" value="Genomic_DNA"/>
</dbReference>
<evidence type="ECO:0000313" key="3">
    <source>
        <dbReference type="Proteomes" id="UP001430953"/>
    </source>
</evidence>
<sequence>MTPRPDVIVKDSRVVTHRESDPEERTPCTGCATTNYYLQSILNIILFLSKKTVSVFLSCFLNFLLFPPTPPNHLRMRSSTFSFRFSMHVLPVPYPQSKVLLREYRNNYGI</sequence>
<name>A0AAW2EUJ6_9HYME</name>
<reference evidence="2 3" key="1">
    <citation type="submission" date="2023-03" db="EMBL/GenBank/DDBJ databases">
        <title>High recombination rates correlate with genetic variation in Cardiocondyla obscurior ants.</title>
        <authorList>
            <person name="Errbii M."/>
        </authorList>
    </citation>
    <scope>NUCLEOTIDE SEQUENCE [LARGE SCALE GENOMIC DNA]</scope>
    <source>
        <strain evidence="2">Alpha-2009</strain>
        <tissue evidence="2">Whole body</tissue>
    </source>
</reference>
<protein>
    <submittedName>
        <fullName evidence="2">Uncharacterized protein</fullName>
    </submittedName>
</protein>
<proteinExistence type="predicted"/>
<organism evidence="2 3">
    <name type="scientific">Cardiocondyla obscurior</name>
    <dbReference type="NCBI Taxonomy" id="286306"/>
    <lineage>
        <taxon>Eukaryota</taxon>
        <taxon>Metazoa</taxon>
        <taxon>Ecdysozoa</taxon>
        <taxon>Arthropoda</taxon>
        <taxon>Hexapoda</taxon>
        <taxon>Insecta</taxon>
        <taxon>Pterygota</taxon>
        <taxon>Neoptera</taxon>
        <taxon>Endopterygota</taxon>
        <taxon>Hymenoptera</taxon>
        <taxon>Apocrita</taxon>
        <taxon>Aculeata</taxon>
        <taxon>Formicoidea</taxon>
        <taxon>Formicidae</taxon>
        <taxon>Myrmicinae</taxon>
        <taxon>Cardiocondyla</taxon>
    </lineage>
</organism>
<comment type="caution">
    <text evidence="2">The sequence shown here is derived from an EMBL/GenBank/DDBJ whole genome shotgun (WGS) entry which is preliminary data.</text>
</comment>